<organism evidence="1 2">
    <name type="scientific">Colletotrichum liriopes</name>
    <dbReference type="NCBI Taxonomy" id="708192"/>
    <lineage>
        <taxon>Eukaryota</taxon>
        <taxon>Fungi</taxon>
        <taxon>Dikarya</taxon>
        <taxon>Ascomycota</taxon>
        <taxon>Pezizomycotina</taxon>
        <taxon>Sordariomycetes</taxon>
        <taxon>Hypocreomycetidae</taxon>
        <taxon>Glomerellales</taxon>
        <taxon>Glomerellaceae</taxon>
        <taxon>Colletotrichum</taxon>
        <taxon>Colletotrichum spaethianum species complex</taxon>
    </lineage>
</organism>
<keyword evidence="2" id="KW-1185">Reference proteome</keyword>
<evidence type="ECO:0000313" key="2">
    <source>
        <dbReference type="Proteomes" id="UP001055172"/>
    </source>
</evidence>
<dbReference type="EMBL" id="BPPX01000002">
    <property type="protein sequence ID" value="GJC78211.1"/>
    <property type="molecule type" value="Genomic_DNA"/>
</dbReference>
<proteinExistence type="predicted"/>
<accession>A0AA37GC59</accession>
<reference evidence="1 2" key="1">
    <citation type="submission" date="2021-07" db="EMBL/GenBank/DDBJ databases">
        <title>Genome data of Colletotrichum spaethianum.</title>
        <authorList>
            <person name="Utami Y.D."/>
            <person name="Hiruma K."/>
        </authorList>
    </citation>
    <scope>NUCLEOTIDE SEQUENCE [LARGE SCALE GENOMIC DNA]</scope>
    <source>
        <strain evidence="1 2">MAFF 242679</strain>
    </source>
</reference>
<dbReference type="AlphaFoldDB" id="A0AA37GC59"/>
<comment type="caution">
    <text evidence="1">The sequence shown here is derived from an EMBL/GenBank/DDBJ whole genome shotgun (WGS) entry which is preliminary data.</text>
</comment>
<sequence>MPFVIIVFENRRRLIALPDSYQSLIDKARDFFNLSDSNADLIVYFTPPFLDQEVELDPTAFDAVTDKCLLRLEETPSHTCKDAVYEPARKRPKRGQAKITLSSSNDFTTGIECSYLFWEADALADLSCADISREYPFNPRNPRIQLTDNIILPFADFVPYLDRALASLTLTPAMRTDFIVYWLPNFQKIRDRGLDISFAFIPQTAFEKVAKLNIDPQPMTVARVFLVFDGVTRGGTMDLADVEAIDWATRIGINVAGMEDQTSFRVLEWGGMEANMG</sequence>
<evidence type="ECO:0000313" key="1">
    <source>
        <dbReference type="EMBL" id="GJC78211.1"/>
    </source>
</evidence>
<name>A0AA37GC59_9PEZI</name>
<dbReference type="Proteomes" id="UP001055172">
    <property type="component" value="Unassembled WGS sequence"/>
</dbReference>
<gene>
    <name evidence="1" type="ORF">ColLi_01049</name>
</gene>
<protein>
    <submittedName>
        <fullName evidence="1">Uncharacterized protein</fullName>
    </submittedName>
</protein>